<dbReference type="AlphaFoldDB" id="A0A067RG48"/>
<accession>A0A067RG48</accession>
<dbReference type="InParanoid" id="A0A067RG48"/>
<proteinExistence type="predicted"/>
<evidence type="ECO:0000313" key="2">
    <source>
        <dbReference type="Proteomes" id="UP000027135"/>
    </source>
</evidence>
<keyword evidence="2" id="KW-1185">Reference proteome</keyword>
<organism evidence="1 2">
    <name type="scientific">Zootermopsis nevadensis</name>
    <name type="common">Dampwood termite</name>
    <dbReference type="NCBI Taxonomy" id="136037"/>
    <lineage>
        <taxon>Eukaryota</taxon>
        <taxon>Metazoa</taxon>
        <taxon>Ecdysozoa</taxon>
        <taxon>Arthropoda</taxon>
        <taxon>Hexapoda</taxon>
        <taxon>Insecta</taxon>
        <taxon>Pterygota</taxon>
        <taxon>Neoptera</taxon>
        <taxon>Polyneoptera</taxon>
        <taxon>Dictyoptera</taxon>
        <taxon>Blattodea</taxon>
        <taxon>Blattoidea</taxon>
        <taxon>Termitoidae</taxon>
        <taxon>Termopsidae</taxon>
        <taxon>Zootermopsis</taxon>
    </lineage>
</organism>
<reference evidence="1 2" key="1">
    <citation type="journal article" date="2014" name="Nat. Commun.">
        <title>Molecular traces of alternative social organization in a termite genome.</title>
        <authorList>
            <person name="Terrapon N."/>
            <person name="Li C."/>
            <person name="Robertson H.M."/>
            <person name="Ji L."/>
            <person name="Meng X."/>
            <person name="Booth W."/>
            <person name="Chen Z."/>
            <person name="Childers C.P."/>
            <person name="Glastad K.M."/>
            <person name="Gokhale K."/>
            <person name="Gowin J."/>
            <person name="Gronenberg W."/>
            <person name="Hermansen R.A."/>
            <person name="Hu H."/>
            <person name="Hunt B.G."/>
            <person name="Huylmans A.K."/>
            <person name="Khalil S.M."/>
            <person name="Mitchell R.D."/>
            <person name="Munoz-Torres M.C."/>
            <person name="Mustard J.A."/>
            <person name="Pan H."/>
            <person name="Reese J.T."/>
            <person name="Scharf M.E."/>
            <person name="Sun F."/>
            <person name="Vogel H."/>
            <person name="Xiao J."/>
            <person name="Yang W."/>
            <person name="Yang Z."/>
            <person name="Yang Z."/>
            <person name="Zhou J."/>
            <person name="Zhu J."/>
            <person name="Brent C.S."/>
            <person name="Elsik C.G."/>
            <person name="Goodisman M.A."/>
            <person name="Liberles D.A."/>
            <person name="Roe R.M."/>
            <person name="Vargo E.L."/>
            <person name="Vilcinskas A."/>
            <person name="Wang J."/>
            <person name="Bornberg-Bauer E."/>
            <person name="Korb J."/>
            <person name="Zhang G."/>
            <person name="Liebig J."/>
        </authorList>
    </citation>
    <scope>NUCLEOTIDE SEQUENCE [LARGE SCALE GENOMIC DNA]</scope>
    <source>
        <tissue evidence="1">Whole organism</tissue>
    </source>
</reference>
<protein>
    <submittedName>
        <fullName evidence="1">Uncharacterized protein</fullName>
    </submittedName>
</protein>
<evidence type="ECO:0000313" key="1">
    <source>
        <dbReference type="EMBL" id="KDR22851.1"/>
    </source>
</evidence>
<sequence length="97" mass="10328">MIQCLPLRIATCCHGALDTNISAAVGVEQRRNASFDPIMTSTYSTSPRALAITLNFRTSEMGSSSNACTITPGVNVNFGFFSVSCFTEDCISEPPSP</sequence>
<dbReference type="EMBL" id="KK852483">
    <property type="protein sequence ID" value="KDR22851.1"/>
    <property type="molecule type" value="Genomic_DNA"/>
</dbReference>
<name>A0A067RG48_ZOONE</name>
<gene>
    <name evidence="1" type="ORF">L798_00168</name>
</gene>
<dbReference type="Proteomes" id="UP000027135">
    <property type="component" value="Unassembled WGS sequence"/>
</dbReference>